<reference evidence="5 6" key="1">
    <citation type="submission" date="2018-08" db="EMBL/GenBank/DDBJ databases">
        <title>A genome reference for cultivated species of the human gut microbiota.</title>
        <authorList>
            <person name="Zou Y."/>
            <person name="Xue W."/>
            <person name="Luo G."/>
        </authorList>
    </citation>
    <scope>NUCLEOTIDE SEQUENCE [LARGE SCALE GENOMIC DNA]</scope>
    <source>
        <strain evidence="4 5">AF10-31</strain>
        <strain evidence="3 6">AF22-10AC</strain>
    </source>
</reference>
<dbReference type="AlphaFoldDB" id="A0A413CTF8"/>
<protein>
    <submittedName>
        <fullName evidence="4">Uncharacterized protein</fullName>
    </submittedName>
</protein>
<evidence type="ECO:0000313" key="5">
    <source>
        <dbReference type="Proteomes" id="UP000284651"/>
    </source>
</evidence>
<evidence type="ECO:0000313" key="4">
    <source>
        <dbReference type="EMBL" id="RGW74753.1"/>
    </source>
</evidence>
<dbReference type="GO" id="GO:0009307">
    <property type="term" value="P:DNA restriction-modification system"/>
    <property type="evidence" value="ECO:0007669"/>
    <property type="project" value="UniProtKB-KW"/>
</dbReference>
<dbReference type="EMBL" id="QRVM01000017">
    <property type="protein sequence ID" value="RGS46999.1"/>
    <property type="molecule type" value="Genomic_DNA"/>
</dbReference>
<keyword evidence="2" id="KW-0238">DNA-binding</keyword>
<dbReference type="Proteomes" id="UP000285274">
    <property type="component" value="Unassembled WGS sequence"/>
</dbReference>
<proteinExistence type="predicted"/>
<dbReference type="InterPro" id="IPR044946">
    <property type="entry name" value="Restrct_endonuc_typeI_TRD_sf"/>
</dbReference>
<keyword evidence="1" id="KW-0680">Restriction system</keyword>
<dbReference type="EMBL" id="QSAT01000022">
    <property type="protein sequence ID" value="RGW74753.1"/>
    <property type="molecule type" value="Genomic_DNA"/>
</dbReference>
<evidence type="ECO:0000256" key="2">
    <source>
        <dbReference type="ARBA" id="ARBA00023125"/>
    </source>
</evidence>
<dbReference type="Gene3D" id="3.90.220.20">
    <property type="entry name" value="DNA methylase specificity domains"/>
    <property type="match status" value="1"/>
</dbReference>
<accession>A0A413CTF8</accession>
<evidence type="ECO:0000256" key="1">
    <source>
        <dbReference type="ARBA" id="ARBA00022747"/>
    </source>
</evidence>
<evidence type="ECO:0000313" key="6">
    <source>
        <dbReference type="Proteomes" id="UP000285274"/>
    </source>
</evidence>
<evidence type="ECO:0000313" key="3">
    <source>
        <dbReference type="EMBL" id="RGS46999.1"/>
    </source>
</evidence>
<gene>
    <name evidence="4" type="ORF">DWV56_07585</name>
    <name evidence="3" type="ORF">DWX92_05150</name>
</gene>
<dbReference type="SUPFAM" id="SSF116734">
    <property type="entry name" value="DNA methylase specificity domain"/>
    <property type="match status" value="1"/>
</dbReference>
<sequence>MVDTTSGEFDDMPHIAPGNIESFTGRILDNVKSVKEEQLISGKFRFRPGDVVYGKINPQLGKYFYASVD</sequence>
<dbReference type="Proteomes" id="UP000284651">
    <property type="component" value="Unassembled WGS sequence"/>
</dbReference>
<comment type="caution">
    <text evidence="4">The sequence shown here is derived from an EMBL/GenBank/DDBJ whole genome shotgun (WGS) entry which is preliminary data.</text>
</comment>
<dbReference type="GO" id="GO:0003677">
    <property type="term" value="F:DNA binding"/>
    <property type="evidence" value="ECO:0007669"/>
    <property type="project" value="UniProtKB-KW"/>
</dbReference>
<name>A0A413CTF8_9FIRM</name>
<dbReference type="RefSeq" id="WP_118319878.1">
    <property type="nucleotide sequence ID" value="NZ_QRVM01000017.1"/>
</dbReference>
<organism evidence="4 5">
    <name type="scientific">Holdemanella biformis</name>
    <dbReference type="NCBI Taxonomy" id="1735"/>
    <lineage>
        <taxon>Bacteria</taxon>
        <taxon>Bacillati</taxon>
        <taxon>Bacillota</taxon>
        <taxon>Erysipelotrichia</taxon>
        <taxon>Erysipelotrichales</taxon>
        <taxon>Erysipelotrichaceae</taxon>
        <taxon>Holdemanella</taxon>
    </lineage>
</organism>